<evidence type="ECO:0000256" key="1">
    <source>
        <dbReference type="ARBA" id="ARBA00022722"/>
    </source>
</evidence>
<evidence type="ECO:0000256" key="2">
    <source>
        <dbReference type="ARBA" id="ARBA00022759"/>
    </source>
</evidence>
<evidence type="ECO:0000313" key="7">
    <source>
        <dbReference type="Proteomes" id="UP000637383"/>
    </source>
</evidence>
<name>A0ABR8KQR8_9NOSO</name>
<dbReference type="InterPro" id="IPR035437">
    <property type="entry name" value="SNase_OB-fold_sf"/>
</dbReference>
<keyword evidence="1" id="KW-0540">Nuclease</keyword>
<feature type="domain" description="TNase-like" evidence="5">
    <location>
        <begin position="34"/>
        <end position="161"/>
    </location>
</feature>
<reference evidence="6 7" key="1">
    <citation type="journal article" date="2020" name="ISME J.">
        <title>Comparative genomics reveals insights into cyanobacterial evolution and habitat adaptation.</title>
        <authorList>
            <person name="Chen M.Y."/>
            <person name="Teng W.K."/>
            <person name="Zhao L."/>
            <person name="Hu C.X."/>
            <person name="Zhou Y.K."/>
            <person name="Han B.P."/>
            <person name="Song L.R."/>
            <person name="Shu W.S."/>
        </authorList>
    </citation>
    <scope>NUCLEOTIDE SEQUENCE [LARGE SCALE GENOMIC DNA]</scope>
    <source>
        <strain evidence="6 7">FACHB-159</strain>
    </source>
</reference>
<evidence type="ECO:0000256" key="3">
    <source>
        <dbReference type="ARBA" id="ARBA00022801"/>
    </source>
</evidence>
<gene>
    <name evidence="6" type="ORF">H6H03_40110</name>
</gene>
<dbReference type="PROSITE" id="PS50830">
    <property type="entry name" value="TNASE_3"/>
    <property type="match status" value="1"/>
</dbReference>
<accession>A0ABR8KQR8</accession>
<keyword evidence="4" id="KW-1133">Transmembrane helix</keyword>
<evidence type="ECO:0000259" key="5">
    <source>
        <dbReference type="PROSITE" id="PS50830"/>
    </source>
</evidence>
<keyword evidence="3" id="KW-0378">Hydrolase</keyword>
<dbReference type="PANTHER" id="PTHR12302:SF3">
    <property type="entry name" value="SERINE_THREONINE-PROTEIN KINASE 31"/>
    <property type="match status" value="1"/>
</dbReference>
<keyword evidence="4" id="KW-0472">Membrane</keyword>
<dbReference type="SUPFAM" id="SSF50199">
    <property type="entry name" value="Staphylococcal nuclease"/>
    <property type="match status" value="1"/>
</dbReference>
<dbReference type="RefSeq" id="WP_190960424.1">
    <property type="nucleotide sequence ID" value="NZ_JACJTU010000151.1"/>
</dbReference>
<dbReference type="EMBL" id="JACJTU010000151">
    <property type="protein sequence ID" value="MBD2739958.1"/>
    <property type="molecule type" value="Genomic_DNA"/>
</dbReference>
<keyword evidence="2" id="KW-0255">Endonuclease</keyword>
<keyword evidence="7" id="KW-1185">Reference proteome</keyword>
<dbReference type="SMART" id="SM00318">
    <property type="entry name" value="SNc"/>
    <property type="match status" value="1"/>
</dbReference>
<protein>
    <submittedName>
        <fullName evidence="6">Thermonuclease family protein</fullName>
    </submittedName>
</protein>
<dbReference type="PANTHER" id="PTHR12302">
    <property type="entry name" value="EBNA2 BINDING PROTEIN P100"/>
    <property type="match status" value="1"/>
</dbReference>
<dbReference type="Gene3D" id="2.40.50.90">
    <property type="match status" value="1"/>
</dbReference>
<dbReference type="Pfam" id="PF00565">
    <property type="entry name" value="SNase"/>
    <property type="match status" value="1"/>
</dbReference>
<evidence type="ECO:0000256" key="4">
    <source>
        <dbReference type="SAM" id="Phobius"/>
    </source>
</evidence>
<organism evidence="6 7">
    <name type="scientific">Nostoc paludosum FACHB-159</name>
    <dbReference type="NCBI Taxonomy" id="2692908"/>
    <lineage>
        <taxon>Bacteria</taxon>
        <taxon>Bacillati</taxon>
        <taxon>Cyanobacteriota</taxon>
        <taxon>Cyanophyceae</taxon>
        <taxon>Nostocales</taxon>
        <taxon>Nostocaceae</taxon>
        <taxon>Nostoc</taxon>
    </lineage>
</organism>
<dbReference type="InterPro" id="IPR016071">
    <property type="entry name" value="Staphylococal_nuclease_OB-fold"/>
</dbReference>
<keyword evidence="4" id="KW-0812">Transmembrane</keyword>
<comment type="caution">
    <text evidence="6">The sequence shown here is derived from an EMBL/GenBank/DDBJ whole genome shotgun (WGS) entry which is preliminary data.</text>
</comment>
<sequence>MKSLQKTGIIFAAIALGSTVIWLITSQKNSFIALTEEWAVVEVTDAQSMILRQTDGNQMQVWLCGIEASELGNKANEKLKSLVATNENQVMVIPVGKDEQGRTVAEVMVYGKDGVEVSFQEELLKSGLAKTQQGGVECPNQIAFENAQKMAVASKVGVWSQNK</sequence>
<proteinExistence type="predicted"/>
<dbReference type="Proteomes" id="UP000637383">
    <property type="component" value="Unassembled WGS sequence"/>
</dbReference>
<feature type="transmembrane region" description="Helical" evidence="4">
    <location>
        <begin position="7"/>
        <end position="25"/>
    </location>
</feature>
<evidence type="ECO:0000313" key="6">
    <source>
        <dbReference type="EMBL" id="MBD2739958.1"/>
    </source>
</evidence>